<feature type="region of interest" description="Disordered" evidence="1">
    <location>
        <begin position="243"/>
        <end position="266"/>
    </location>
</feature>
<feature type="chain" id="PRO_5010235068" description="YHYH domain-containing protein" evidence="2">
    <location>
        <begin position="27"/>
        <end position="363"/>
    </location>
</feature>
<dbReference type="AlphaFoldDB" id="A0A1I2NJC6"/>
<dbReference type="STRING" id="1529.SAMN04487885_12240"/>
<name>A0A1I2NJC6_9CLOT</name>
<keyword evidence="4" id="KW-1185">Reference proteome</keyword>
<evidence type="ECO:0000313" key="3">
    <source>
        <dbReference type="EMBL" id="SFG04075.1"/>
    </source>
</evidence>
<dbReference type="Proteomes" id="UP000182135">
    <property type="component" value="Unassembled WGS sequence"/>
</dbReference>
<dbReference type="eggNOG" id="COG3409">
    <property type="taxonomic scope" value="Bacteria"/>
</dbReference>
<keyword evidence="2" id="KW-0732">Signal</keyword>
<reference evidence="3 4" key="1">
    <citation type="submission" date="2016-10" db="EMBL/GenBank/DDBJ databases">
        <authorList>
            <person name="de Groot N.N."/>
        </authorList>
    </citation>
    <scope>NUCLEOTIDE SEQUENCE [LARGE SCALE GENOMIC DNA]</scope>
    <source>
        <strain evidence="3 4">NLAE-zl-G419</strain>
    </source>
</reference>
<evidence type="ECO:0000256" key="2">
    <source>
        <dbReference type="SAM" id="SignalP"/>
    </source>
</evidence>
<accession>A0A1I2NJC6</accession>
<organism evidence="3 4">
    <name type="scientific">Clostridium cadaveris</name>
    <dbReference type="NCBI Taxonomy" id="1529"/>
    <lineage>
        <taxon>Bacteria</taxon>
        <taxon>Bacillati</taxon>
        <taxon>Bacillota</taxon>
        <taxon>Clostridia</taxon>
        <taxon>Eubacteriales</taxon>
        <taxon>Clostridiaceae</taxon>
        <taxon>Clostridium</taxon>
    </lineage>
</organism>
<evidence type="ECO:0000313" key="4">
    <source>
        <dbReference type="Proteomes" id="UP000182135"/>
    </source>
</evidence>
<sequence length="363" mass="40318">MNKKKILKTIMSLLIVITLTPQVAFAHKGRTDSSGGHRDNKNVSGLGYYHYHCGGHPAHLHANGVCPYGNNSSSSSTSSNDNDVSKRNEAQKNGYDAGYQAGSNGDTYNDSSSLTYANEYKSGYSSGYEKGKEELEIKIKTAYDEGFALGFKGENENNTYDVQAIKSSYSKGYDNGLKAYINENKEKYFKFGEEDAVNFTMREFDSNVPNELKEEYKKSYSNKTSNLKKIAYDLGYEKAVNNKEADSSNFKHSEEKNSYDEGYNEGKADIEKEKDIAYEYGHTGKEYDIPEQLAGVEELLLSSYNEGVEKLKLEKESQDRAIKTTMAVLLVGGIAGGAVIKKKKGASKNLTIHSNNDNHKEGF</sequence>
<evidence type="ECO:0000256" key="1">
    <source>
        <dbReference type="SAM" id="MobiDB-lite"/>
    </source>
</evidence>
<gene>
    <name evidence="3" type="ORF">SAMN04487885_12240</name>
</gene>
<feature type="compositionally biased region" description="Low complexity" evidence="1">
    <location>
        <begin position="70"/>
        <end position="82"/>
    </location>
</feature>
<proteinExistence type="predicted"/>
<dbReference type="EMBL" id="FOOE01000022">
    <property type="protein sequence ID" value="SFG04075.1"/>
    <property type="molecule type" value="Genomic_DNA"/>
</dbReference>
<feature type="signal peptide" evidence="2">
    <location>
        <begin position="1"/>
        <end position="26"/>
    </location>
</feature>
<evidence type="ECO:0008006" key="5">
    <source>
        <dbReference type="Google" id="ProtNLM"/>
    </source>
</evidence>
<dbReference type="RefSeq" id="WP_074846126.1">
    <property type="nucleotide sequence ID" value="NZ_CABMJC010000014.1"/>
</dbReference>
<feature type="region of interest" description="Disordered" evidence="1">
    <location>
        <begin position="69"/>
        <end position="88"/>
    </location>
</feature>
<protein>
    <recommendedName>
        <fullName evidence="5">YHYH domain-containing protein</fullName>
    </recommendedName>
</protein>